<keyword evidence="6 8" id="KW-0342">GTP-binding</keyword>
<dbReference type="InterPro" id="IPR009000">
    <property type="entry name" value="Transl_B-barrel_sf"/>
</dbReference>
<proteinExistence type="inferred from homology"/>
<dbReference type="Pfam" id="PF03144">
    <property type="entry name" value="GTP_EFTU_D2"/>
    <property type="match status" value="1"/>
</dbReference>
<dbReference type="PANTHER" id="PTHR43636:SF2">
    <property type="entry name" value="ELONGATION FACTOR G, MITOCHONDRIAL"/>
    <property type="match status" value="1"/>
</dbReference>
<dbReference type="GO" id="GO:0070125">
    <property type="term" value="P:mitochondrial translational elongation"/>
    <property type="evidence" value="ECO:0007669"/>
    <property type="project" value="UniProtKB-UniRule"/>
</dbReference>
<comment type="similarity">
    <text evidence="2">Belongs to the TRAFAC class translation factor GTPase superfamily. Classic translation factor GTPase family. EF-G/EF-2 subfamily.</text>
</comment>
<dbReference type="CDD" id="cd01434">
    <property type="entry name" value="EFG_mtEFG1_IV"/>
    <property type="match status" value="1"/>
</dbReference>
<dbReference type="Gene3D" id="2.40.30.10">
    <property type="entry name" value="Translation factors"/>
    <property type="match status" value="1"/>
</dbReference>
<evidence type="ECO:0000256" key="4">
    <source>
        <dbReference type="ARBA" id="ARBA00022768"/>
    </source>
</evidence>
<accession>A0A061AER9</accession>
<keyword evidence="4 8" id="KW-0251">Elongation factor</keyword>
<dbReference type="NCBIfam" id="NF009381">
    <property type="entry name" value="PRK12740.1-5"/>
    <property type="match status" value="1"/>
</dbReference>
<dbReference type="InterPro" id="IPR027417">
    <property type="entry name" value="P-loop_NTPase"/>
</dbReference>
<dbReference type="InterPro" id="IPR000795">
    <property type="entry name" value="T_Tr_GTP-bd_dom"/>
</dbReference>
<evidence type="ECO:0000256" key="5">
    <source>
        <dbReference type="ARBA" id="ARBA00022917"/>
    </source>
</evidence>
<dbReference type="InterPro" id="IPR000640">
    <property type="entry name" value="EFG_V-like"/>
</dbReference>
<dbReference type="Pfam" id="PF00679">
    <property type="entry name" value="EFG_C"/>
    <property type="match status" value="1"/>
</dbReference>
<dbReference type="FunFam" id="3.30.230.10:FF:000003">
    <property type="entry name" value="Elongation factor G"/>
    <property type="match status" value="1"/>
</dbReference>
<dbReference type="EMBL" id="LK052936">
    <property type="protein sequence ID" value="CDR36002.1"/>
    <property type="molecule type" value="Genomic_DNA"/>
</dbReference>
<dbReference type="Gene3D" id="3.40.50.300">
    <property type="entry name" value="P-loop containing nucleotide triphosphate hydrolases"/>
    <property type="match status" value="1"/>
</dbReference>
<dbReference type="FunFam" id="3.40.50.300:FF:000029">
    <property type="entry name" value="Elongation factor G"/>
    <property type="match status" value="1"/>
</dbReference>
<dbReference type="Gene3D" id="3.30.230.10">
    <property type="match status" value="1"/>
</dbReference>
<dbReference type="InterPro" id="IPR005517">
    <property type="entry name" value="Transl_elong_EFG/EF2_IV"/>
</dbReference>
<comment type="pathway">
    <text evidence="8">Protein biosynthesis; polypeptide chain elongation.</text>
</comment>
<dbReference type="SUPFAM" id="SSF52540">
    <property type="entry name" value="P-loop containing nucleoside triphosphate hydrolases"/>
    <property type="match status" value="1"/>
</dbReference>
<dbReference type="Pfam" id="PF00009">
    <property type="entry name" value="GTP_EFTU"/>
    <property type="match status" value="1"/>
</dbReference>
<dbReference type="FunFam" id="2.40.30.10:FF:000022">
    <property type="entry name" value="Elongation factor G, mitochondrial"/>
    <property type="match status" value="1"/>
</dbReference>
<comment type="similarity">
    <text evidence="8">Belongs to the GTP-binding elongation factor family. EF-G/EF-2 subfamily.</text>
</comment>
<dbReference type="NCBIfam" id="TIGR00484">
    <property type="entry name" value="EF-G"/>
    <property type="match status" value="1"/>
</dbReference>
<dbReference type="InterPro" id="IPR035647">
    <property type="entry name" value="EFG_III/V"/>
</dbReference>
<dbReference type="PROSITE" id="PS51722">
    <property type="entry name" value="G_TR_2"/>
    <property type="match status" value="1"/>
</dbReference>
<feature type="binding site" evidence="8">
    <location>
        <begin position="91"/>
        <end position="98"/>
    </location>
    <ligand>
        <name>GTP</name>
        <dbReference type="ChEBI" id="CHEBI:37565"/>
    </ligand>
</feature>
<dbReference type="InterPro" id="IPR014721">
    <property type="entry name" value="Ribsml_uS5_D2-typ_fold_subgr"/>
</dbReference>
<dbReference type="GO" id="GO:0005525">
    <property type="term" value="F:GTP binding"/>
    <property type="evidence" value="ECO:0007669"/>
    <property type="project" value="UniProtKB-UniRule"/>
</dbReference>
<dbReference type="InterPro" id="IPR005225">
    <property type="entry name" value="Small_GTP-bd"/>
</dbReference>
<keyword evidence="5 8" id="KW-0648">Protein biosynthesis</keyword>
<dbReference type="InterPro" id="IPR035649">
    <property type="entry name" value="EFG_V"/>
</dbReference>
<dbReference type="GO" id="GO:0003924">
    <property type="term" value="F:GTPase activity"/>
    <property type="evidence" value="ECO:0007669"/>
    <property type="project" value="UniProtKB-UniRule"/>
</dbReference>
<dbReference type="Pfam" id="PF03764">
    <property type="entry name" value="EFG_IV"/>
    <property type="match status" value="1"/>
</dbReference>
<reference evidence="11" key="1">
    <citation type="journal article" date="2014" name="Genome Announc.">
        <title>Draft genome sequence of Rhodosporidium toruloides CECT1137, an oleaginous yeast of biotechnological interest.</title>
        <authorList>
            <person name="Morin N."/>
            <person name="Calcas X."/>
            <person name="Devillers H."/>
            <person name="Durrens P."/>
            <person name="Sherman D.J."/>
            <person name="Nicaud J.-M."/>
            <person name="Neuveglise C."/>
        </authorList>
    </citation>
    <scope>NUCLEOTIDE SEQUENCE</scope>
    <source>
        <strain evidence="11">CECT1137</strain>
    </source>
</reference>
<dbReference type="InterPro" id="IPR031157">
    <property type="entry name" value="G_TR_CS"/>
</dbReference>
<feature type="compositionally biased region" description="Polar residues" evidence="9">
    <location>
        <begin position="1"/>
        <end position="10"/>
    </location>
</feature>
<comment type="function">
    <text evidence="8">Mitochondrial GTPase that catalyzes the GTP-dependent ribosomal translocation step during translation elongation. During this step, the ribosome changes from the pre-translocational (PRE) to the post-translocational (POST) state as the newly formed A-site-bound peptidyl-tRNA and P-site-bound deacylated tRNA move to the P and E sites, respectively. Catalyzes the coordinated movement of the two tRNA molecules, the mRNA and conformational changes in the ribosome.</text>
</comment>
<protein>
    <recommendedName>
        <fullName evidence="8">Elongation factor G, mitochondrial</fullName>
        <shortName evidence="8">EF-Gmt</shortName>
    </recommendedName>
    <alternativeName>
        <fullName evidence="8">Elongation factor G 1, mitochondrial</fullName>
        <shortName evidence="8">mEF-G 1</shortName>
    </alternativeName>
    <alternativeName>
        <fullName evidence="8">Elongation factor G1</fullName>
    </alternativeName>
</protein>
<evidence type="ECO:0000256" key="3">
    <source>
        <dbReference type="ARBA" id="ARBA00022741"/>
    </source>
</evidence>
<evidence type="ECO:0000256" key="9">
    <source>
        <dbReference type="SAM" id="MobiDB-lite"/>
    </source>
</evidence>
<dbReference type="InterPro" id="IPR004540">
    <property type="entry name" value="Transl_elong_EFG/EF2"/>
</dbReference>
<dbReference type="FunFam" id="3.30.70.870:FF:000001">
    <property type="entry name" value="Elongation factor G"/>
    <property type="match status" value="1"/>
</dbReference>
<sequence length="789" mass="86392">MLRSAASSLRAQLPRASRSLAPSRTAAARSLAAQSTRTPRVALQRRSFAASALRSDEGGKPQPVQPLAAKFPLSDEDRTRLTRLRNVGISAHIDSGKTTLTERILFYTGRVASIHEVRGRDGVGAKMDSMELEREKGITIQSAATFADWEVKQAADKEKEGKYSINIIDTPGHVDFTIEVERALRVLDGAVLVLCAVSGVQSQTITVDRQMRRYNVPRLSFINKMDRAGANPERVLNQIRQKLRMKAAMVTMPMGAEADFAGVVDLVQMKAVFNEGEKGITVRQDEIPAEYVEAAKAKRAELVETLAEVDDEIADAWLEEREITPVEMANAVRRATIALKFTPVFTGSALANKSVQPVLDGVCLYLPTPNEVPAVATNMEAPQDPPQTLSPTSKAPLVSLAFKLEEGRYGQLTYIRVYQGTLRKGAVITNVRTGKKVKVPRLVRMHSDEMEDVDSIGAGEICAMFGVECSSGDTFSDQPGGGGFTMTQMFVPEPVISLAIRPKGQETPNFSRALNRFQKEDPTFRVHVDAESQETIISGMGELHLDIYVERMRREYNTECITGKPRVAFRETITQAVPFNYTHKKQSGGAGQYGKVVGRLEPMEMDPETGKDTAFESVVIGGNIPTGYIPAVQKGFNDALERGILTGHQICGVKMVLEDGAAHQVDSSELAFRLAAQGAFREAFPKAAPVVLEPIMKVEIIAPAEFQGNVIGGINQRMGSIVDTEVRDEEFTVICEVPLNAMFGYASQLRGMTQGKGEFSMEYLRHAAVQPGVQKEMEAAHRAFIGRKS</sequence>
<dbReference type="InterPro" id="IPR004161">
    <property type="entry name" value="EFTu-like_2"/>
</dbReference>
<evidence type="ECO:0000259" key="10">
    <source>
        <dbReference type="PROSITE" id="PS51722"/>
    </source>
</evidence>
<comment type="subcellular location">
    <subcellularLocation>
        <location evidence="1 8">Mitochondrion</location>
    </subcellularLocation>
</comment>
<dbReference type="PRINTS" id="PR00315">
    <property type="entry name" value="ELONGATNFCT"/>
</dbReference>
<dbReference type="InterPro" id="IPR020568">
    <property type="entry name" value="Ribosomal_Su5_D2-typ_SF"/>
</dbReference>
<feature type="domain" description="Tr-type G" evidence="10">
    <location>
        <begin position="82"/>
        <end position="370"/>
    </location>
</feature>
<organism evidence="11">
    <name type="scientific">Rhodotorula toruloides</name>
    <name type="common">Yeast</name>
    <name type="synonym">Rhodosporidium toruloides</name>
    <dbReference type="NCBI Taxonomy" id="5286"/>
    <lineage>
        <taxon>Eukaryota</taxon>
        <taxon>Fungi</taxon>
        <taxon>Dikarya</taxon>
        <taxon>Basidiomycota</taxon>
        <taxon>Pucciniomycotina</taxon>
        <taxon>Microbotryomycetes</taxon>
        <taxon>Sporidiobolales</taxon>
        <taxon>Sporidiobolaceae</taxon>
        <taxon>Rhodotorula</taxon>
    </lineage>
</organism>
<dbReference type="UniPathway" id="UPA00345"/>
<evidence type="ECO:0000256" key="2">
    <source>
        <dbReference type="ARBA" id="ARBA00005870"/>
    </source>
</evidence>
<dbReference type="OrthoDB" id="198619at2759"/>
<evidence type="ECO:0000256" key="8">
    <source>
        <dbReference type="HAMAP-Rule" id="MF_03061"/>
    </source>
</evidence>
<name>A0A061AER9_RHOTO</name>
<dbReference type="InterPro" id="IPR041095">
    <property type="entry name" value="EFG_II"/>
</dbReference>
<dbReference type="CDD" id="cd01886">
    <property type="entry name" value="EF-G"/>
    <property type="match status" value="1"/>
</dbReference>
<dbReference type="PANTHER" id="PTHR43636">
    <property type="entry name" value="ELONGATION FACTOR G, MITOCHONDRIAL"/>
    <property type="match status" value="1"/>
</dbReference>
<gene>
    <name evidence="8" type="primary">MEF1</name>
    <name evidence="11" type="ORF">RHTO0S_01e12024g</name>
</gene>
<dbReference type="SUPFAM" id="SSF50447">
    <property type="entry name" value="Translation proteins"/>
    <property type="match status" value="1"/>
</dbReference>
<dbReference type="CDD" id="cd04091">
    <property type="entry name" value="mtEFG1_II_like"/>
    <property type="match status" value="1"/>
</dbReference>
<dbReference type="SUPFAM" id="SSF54980">
    <property type="entry name" value="EF-G C-terminal domain-like"/>
    <property type="match status" value="2"/>
</dbReference>
<feature type="binding site" evidence="8">
    <location>
        <begin position="169"/>
        <end position="173"/>
    </location>
    <ligand>
        <name>GTP</name>
        <dbReference type="ChEBI" id="CHEBI:37565"/>
    </ligand>
</feature>
<dbReference type="AlphaFoldDB" id="A0A061AER9"/>
<dbReference type="HAMAP" id="MF_00054_B">
    <property type="entry name" value="EF_G_EF_2_B"/>
    <property type="match status" value="1"/>
</dbReference>
<dbReference type="CDD" id="cd04097">
    <property type="entry name" value="mtEFG1_C"/>
    <property type="match status" value="1"/>
</dbReference>
<dbReference type="GO" id="GO:0005739">
    <property type="term" value="C:mitochondrion"/>
    <property type="evidence" value="ECO:0007669"/>
    <property type="project" value="UniProtKB-SubCell"/>
</dbReference>
<dbReference type="CDD" id="cd16262">
    <property type="entry name" value="EFG_III"/>
    <property type="match status" value="1"/>
</dbReference>
<dbReference type="Gene3D" id="3.30.70.870">
    <property type="entry name" value="Elongation Factor G (Translational Gtpase), domain 3"/>
    <property type="match status" value="1"/>
</dbReference>
<dbReference type="Pfam" id="PF14492">
    <property type="entry name" value="EFG_III"/>
    <property type="match status" value="1"/>
</dbReference>
<dbReference type="SMART" id="SM00889">
    <property type="entry name" value="EFG_IV"/>
    <property type="match status" value="1"/>
</dbReference>
<dbReference type="InterPro" id="IPR047872">
    <property type="entry name" value="EFG_IV"/>
</dbReference>
<comment type="function">
    <text evidence="7">Catalyzes the GTP-dependent ribosomal translocation step during translation elongation. During this step, the ribosome changes from the pre-translocational (PRE) to the post-translocational (POST) state as the newly formed A-site-bound peptidyl-tRNA and P-site-bound deacylated tRNA move to the P and E sites, respectively. Catalyzes the coordinated movement of the two tRNA molecules, the mRNA and conformational changes in the ribosome.</text>
</comment>
<keyword evidence="8" id="KW-0496">Mitochondrion</keyword>
<dbReference type="Gene3D" id="3.30.70.240">
    <property type="match status" value="1"/>
</dbReference>
<dbReference type="FunFam" id="3.30.70.240:FF:000001">
    <property type="entry name" value="Elongation factor G"/>
    <property type="match status" value="1"/>
</dbReference>
<feature type="binding site" evidence="8">
    <location>
        <begin position="223"/>
        <end position="226"/>
    </location>
    <ligand>
        <name>GTP</name>
        <dbReference type="ChEBI" id="CHEBI:37565"/>
    </ligand>
</feature>
<evidence type="ECO:0000256" key="6">
    <source>
        <dbReference type="ARBA" id="ARBA00023134"/>
    </source>
</evidence>
<evidence type="ECO:0000256" key="1">
    <source>
        <dbReference type="ARBA" id="ARBA00004173"/>
    </source>
</evidence>
<feature type="region of interest" description="Disordered" evidence="9">
    <location>
        <begin position="1"/>
        <end position="40"/>
    </location>
</feature>
<dbReference type="InterPro" id="IPR009022">
    <property type="entry name" value="EFG_III"/>
</dbReference>
<evidence type="ECO:0000256" key="7">
    <source>
        <dbReference type="ARBA" id="ARBA00024731"/>
    </source>
</evidence>
<dbReference type="NCBIfam" id="TIGR00231">
    <property type="entry name" value="small_GTP"/>
    <property type="match status" value="1"/>
</dbReference>
<dbReference type="SUPFAM" id="SSF54211">
    <property type="entry name" value="Ribosomal protein S5 domain 2-like"/>
    <property type="match status" value="1"/>
</dbReference>
<dbReference type="GO" id="GO:0003746">
    <property type="term" value="F:translation elongation factor activity"/>
    <property type="evidence" value="ECO:0007669"/>
    <property type="project" value="UniProtKB-UniRule"/>
</dbReference>
<dbReference type="PROSITE" id="PS00301">
    <property type="entry name" value="G_TR_1"/>
    <property type="match status" value="1"/>
</dbReference>
<keyword evidence="3 8" id="KW-0547">Nucleotide-binding</keyword>
<evidence type="ECO:0000313" key="11">
    <source>
        <dbReference type="EMBL" id="CDR36002.1"/>
    </source>
</evidence>
<dbReference type="SMART" id="SM00838">
    <property type="entry name" value="EFG_C"/>
    <property type="match status" value="1"/>
</dbReference>